<evidence type="ECO:0000313" key="5">
    <source>
        <dbReference type="EMBL" id="MBB6507466.1"/>
    </source>
</evidence>
<keyword evidence="2 4" id="KW-0812">Transmembrane</keyword>
<gene>
    <name evidence="5" type="ORF">F4695_000798</name>
</gene>
<comment type="subcellular location">
    <subcellularLocation>
        <location evidence="1">Membrane</location>
        <topology evidence="1">Multi-pass membrane protein</topology>
    </subcellularLocation>
</comment>
<feature type="transmembrane region" description="Helical" evidence="4">
    <location>
        <begin position="20"/>
        <end position="43"/>
    </location>
</feature>
<organism evidence="5 6">
    <name type="scientific">Rhizobium soli</name>
    <dbReference type="NCBI Taxonomy" id="424798"/>
    <lineage>
        <taxon>Bacteria</taxon>
        <taxon>Pseudomonadati</taxon>
        <taxon>Pseudomonadota</taxon>
        <taxon>Alphaproteobacteria</taxon>
        <taxon>Hyphomicrobiales</taxon>
        <taxon>Rhizobiaceae</taxon>
        <taxon>Rhizobium/Agrobacterium group</taxon>
        <taxon>Rhizobium</taxon>
    </lineage>
</organism>
<dbReference type="InterPro" id="IPR007039">
    <property type="entry name" value="TrbC/VirB2"/>
</dbReference>
<evidence type="ECO:0000256" key="3">
    <source>
        <dbReference type="ARBA" id="ARBA00022989"/>
    </source>
</evidence>
<sequence>MLPTLAYAQDAAPIQGALDWLVSLLQGAIARSVAIIAVCFLGFLAMTGRLVWGLAGSIIIGIALVFGATTLVDSLRYAVR</sequence>
<reference evidence="5 6" key="1">
    <citation type="submission" date="2020-08" db="EMBL/GenBank/DDBJ databases">
        <title>The Agave Microbiome: Exploring the role of microbial communities in plant adaptations to desert environments.</title>
        <authorList>
            <person name="Partida-Martinez L.P."/>
        </authorList>
    </citation>
    <scope>NUCLEOTIDE SEQUENCE [LARGE SCALE GENOMIC DNA]</scope>
    <source>
        <strain evidence="5 6">AS3.12</strain>
    </source>
</reference>
<feature type="transmembrane region" description="Helical" evidence="4">
    <location>
        <begin position="50"/>
        <end position="72"/>
    </location>
</feature>
<evidence type="ECO:0000256" key="1">
    <source>
        <dbReference type="ARBA" id="ARBA00004141"/>
    </source>
</evidence>
<dbReference type="AlphaFoldDB" id="A0A7X0MQN5"/>
<dbReference type="Pfam" id="PF04956">
    <property type="entry name" value="TrbC"/>
    <property type="match status" value="1"/>
</dbReference>
<keyword evidence="6" id="KW-1185">Reference proteome</keyword>
<keyword evidence="3 4" id="KW-1133">Transmembrane helix</keyword>
<keyword evidence="4" id="KW-0472">Membrane</keyword>
<evidence type="ECO:0000256" key="4">
    <source>
        <dbReference type="SAM" id="Phobius"/>
    </source>
</evidence>
<accession>A0A7X0MQN5</accession>
<evidence type="ECO:0000256" key="2">
    <source>
        <dbReference type="ARBA" id="ARBA00022692"/>
    </source>
</evidence>
<proteinExistence type="predicted"/>
<dbReference type="RefSeq" id="WP_062453584.1">
    <property type="nucleotide sequence ID" value="NZ_JACHBU010000002.1"/>
</dbReference>
<comment type="caution">
    <text evidence="5">The sequence shown here is derived from an EMBL/GenBank/DDBJ whole genome shotgun (WGS) entry which is preliminary data.</text>
</comment>
<dbReference type="EMBL" id="JACHBU010000002">
    <property type="protein sequence ID" value="MBB6507466.1"/>
    <property type="molecule type" value="Genomic_DNA"/>
</dbReference>
<name>A0A7X0MQN5_9HYPH</name>
<evidence type="ECO:0000313" key="6">
    <source>
        <dbReference type="Proteomes" id="UP000585437"/>
    </source>
</evidence>
<dbReference type="GO" id="GO:0016020">
    <property type="term" value="C:membrane"/>
    <property type="evidence" value="ECO:0007669"/>
    <property type="project" value="UniProtKB-SubCell"/>
</dbReference>
<dbReference type="Proteomes" id="UP000585437">
    <property type="component" value="Unassembled WGS sequence"/>
</dbReference>
<protein>
    <submittedName>
        <fullName evidence="5">Type IV secretion system protein VirB2</fullName>
    </submittedName>
</protein>